<evidence type="ECO:0000313" key="4">
    <source>
        <dbReference type="Proteomes" id="UP000031599"/>
    </source>
</evidence>
<organism evidence="3 4">
    <name type="scientific">Enhygromyxa salina</name>
    <dbReference type="NCBI Taxonomy" id="215803"/>
    <lineage>
        <taxon>Bacteria</taxon>
        <taxon>Pseudomonadati</taxon>
        <taxon>Myxococcota</taxon>
        <taxon>Polyangia</taxon>
        <taxon>Nannocystales</taxon>
        <taxon>Nannocystaceae</taxon>
        <taxon>Enhygromyxa</taxon>
    </lineage>
</organism>
<proteinExistence type="predicted"/>
<dbReference type="Proteomes" id="UP000031599">
    <property type="component" value="Unassembled WGS sequence"/>
</dbReference>
<feature type="region of interest" description="Disordered" evidence="1">
    <location>
        <begin position="1"/>
        <end position="28"/>
    </location>
</feature>
<reference evidence="3 4" key="1">
    <citation type="submission" date="2014-12" db="EMBL/GenBank/DDBJ databases">
        <title>Genome assembly of Enhygromyxa salina DSM 15201.</title>
        <authorList>
            <person name="Sharma G."/>
            <person name="Subramanian S."/>
        </authorList>
    </citation>
    <scope>NUCLEOTIDE SEQUENCE [LARGE SCALE GENOMIC DNA]</scope>
    <source>
        <strain evidence="3 4">DSM 15201</strain>
    </source>
</reference>
<dbReference type="EMBL" id="JMCC02000011">
    <property type="protein sequence ID" value="KIG18360.1"/>
    <property type="molecule type" value="Genomic_DNA"/>
</dbReference>
<dbReference type="InterPro" id="IPR016624">
    <property type="entry name" value="UCP014753"/>
</dbReference>
<evidence type="ECO:0000256" key="1">
    <source>
        <dbReference type="SAM" id="MobiDB-lite"/>
    </source>
</evidence>
<dbReference type="InterPro" id="IPR049349">
    <property type="entry name" value="DUF2264_N"/>
</dbReference>
<dbReference type="PANTHER" id="PTHR35339:SF4">
    <property type="entry name" value="LINALOOL DEHYDRATASE_ISOMERASE DOMAIN-CONTAINING PROTEIN"/>
    <property type="match status" value="1"/>
</dbReference>
<gene>
    <name evidence="3" type="ORF">DB30_00645</name>
</gene>
<accession>A0A0C2D9X3</accession>
<evidence type="ECO:0000259" key="2">
    <source>
        <dbReference type="Pfam" id="PF10022"/>
    </source>
</evidence>
<protein>
    <recommendedName>
        <fullName evidence="2">DUF2264 domain-containing protein</fullName>
    </recommendedName>
</protein>
<comment type="caution">
    <text evidence="3">The sequence shown here is derived from an EMBL/GenBank/DDBJ whole genome shotgun (WGS) entry which is preliminary data.</text>
</comment>
<sequence length="816" mass="88663">MALACGPASPSGNEQATADLRQDRATPQVIALDPPEDRARSPHTGWTRAHYEAVFGRLLLGFVANRSPAGARTRYAGGEKLPASMEGAIRMLPALGAWLACACNPDRVVVAGNELDVAALARDIVVNGTDPRSPDYWYPIGEGWTQRKVEAASVAAFLVQTRARMWDRWGPFERARVMAWLRAAEVPLAANWLGFQIARNTARIAFEQPVPRGALERQLDLLERDYVGDGFYSDGAPHRFDWYNAFVIHPELTFWRTAIEHEGAPEQARAQRVAARTQAFLAQLPYLFDSQGRVPPIGRSLAYRSAVLAALHSSVVAGDDFVEPGLARRMSSGNLRFHVDAGMFDANEVLTRGHHGEQPRVLENYVRPGSQYFMTRALAVLALPPDHEFWTAPEQPLPADLGDFVHAIPAIGWMVEHDRDGAGLVLHNVGSSTRKASYHDRYKKLSYAATTWFASETEGARPYDATIVTALDQRFEMRRSGAYAFEVAPGFAWSRYAVPPEQSSEQRAKLPADWISSAMLSSSVSLDPADVSPGPSPSVRVSCVYPGLDAAARPYEGSLALREHAVIERGQTDTSAPWWYVQTTGEDAGAVLLAGLEGWTRAGPRLDFAGPARHVLGGEAVWIGLGVEQPHTGSRCFASLQQVSTQPFDPAPVLAAAPTVEFEATRATVSWANGALAWVDLARVLDERSLELGPVELTGPLRMASSSERDGVRTIVAHSLRTLADERGPLLQATNGPVTLACQIQPQRLRCEIDGPVSVQLGPAAGPATLRWWPSGWTGAPSNSDAQTVTAEATGWLPLDPPPHEATTVMFELTVG</sequence>
<feature type="domain" description="DUF2264" evidence="2">
    <location>
        <begin position="47"/>
        <end position="397"/>
    </location>
</feature>
<dbReference type="PANTHER" id="PTHR35339">
    <property type="entry name" value="LINALOOL DEHYDRATASE_ISOMERASE DOMAIN-CONTAINING PROTEIN"/>
    <property type="match status" value="1"/>
</dbReference>
<dbReference type="Pfam" id="PF10022">
    <property type="entry name" value="DUF2264"/>
    <property type="match status" value="1"/>
</dbReference>
<evidence type="ECO:0000313" key="3">
    <source>
        <dbReference type="EMBL" id="KIG18360.1"/>
    </source>
</evidence>
<dbReference type="AlphaFoldDB" id="A0A0C2D9X3"/>
<name>A0A0C2D9X3_9BACT</name>